<keyword evidence="3" id="KW-1185">Reference proteome</keyword>
<keyword evidence="1" id="KW-1133">Transmembrane helix</keyword>
<dbReference type="KEGG" id="alkq:M9189_03490"/>
<keyword evidence="2" id="KW-0132">Cell division</keyword>
<dbReference type="RefSeq" id="WP_250724606.1">
    <property type="nucleotide sequence ID" value="NZ_CP098400.1"/>
</dbReference>
<evidence type="ECO:0000313" key="3">
    <source>
        <dbReference type="Proteomes" id="UP001056426"/>
    </source>
</evidence>
<gene>
    <name evidence="2" type="ORF">M9189_03490</name>
</gene>
<dbReference type="EMBL" id="CP098400">
    <property type="protein sequence ID" value="URW80418.1"/>
    <property type="molecule type" value="Genomic_DNA"/>
</dbReference>
<organism evidence="2 3">
    <name type="scientific">Xiashengella succiniciproducens</name>
    <dbReference type="NCBI Taxonomy" id="2949635"/>
    <lineage>
        <taxon>Bacteria</taxon>
        <taxon>Pseudomonadati</taxon>
        <taxon>Bacteroidota</taxon>
        <taxon>Bacteroidia</taxon>
        <taxon>Marinilabiliales</taxon>
        <taxon>Marinilabiliaceae</taxon>
        <taxon>Xiashengella</taxon>
    </lineage>
</organism>
<proteinExistence type="predicted"/>
<evidence type="ECO:0000313" key="2">
    <source>
        <dbReference type="EMBL" id="URW80418.1"/>
    </source>
</evidence>
<feature type="transmembrane region" description="Helical" evidence="1">
    <location>
        <begin position="7"/>
        <end position="26"/>
    </location>
</feature>
<dbReference type="AlphaFoldDB" id="A0A9J6ZRC7"/>
<reference evidence="2" key="1">
    <citation type="submission" date="2022-05" db="EMBL/GenBank/DDBJ databases">
        <authorList>
            <person name="Sun X."/>
        </authorList>
    </citation>
    <scope>NUCLEOTIDE SEQUENCE</scope>
    <source>
        <strain evidence="2">Ai-910</strain>
    </source>
</reference>
<dbReference type="GO" id="GO:0051301">
    <property type="term" value="P:cell division"/>
    <property type="evidence" value="ECO:0007669"/>
    <property type="project" value="UniProtKB-KW"/>
</dbReference>
<dbReference type="Proteomes" id="UP001056426">
    <property type="component" value="Chromosome"/>
</dbReference>
<keyword evidence="1" id="KW-0812">Transmembrane</keyword>
<evidence type="ECO:0000256" key="1">
    <source>
        <dbReference type="SAM" id="Phobius"/>
    </source>
</evidence>
<protein>
    <submittedName>
        <fullName evidence="2">Cell division protein FtsQ</fullName>
    </submittedName>
</protein>
<name>A0A9J6ZRC7_9BACT</name>
<reference evidence="2" key="2">
    <citation type="submission" date="2022-06" db="EMBL/GenBank/DDBJ databases">
        <title>Xiashengella guii gen. nov. sp. nov., a bacterium isolated form anaerobic digestion tank.</title>
        <authorList>
            <person name="Huang H."/>
        </authorList>
    </citation>
    <scope>NUCLEOTIDE SEQUENCE</scope>
    <source>
        <strain evidence="2">Ai-910</strain>
    </source>
</reference>
<keyword evidence="2" id="KW-0131">Cell cycle</keyword>
<keyword evidence="1" id="KW-0472">Membrane</keyword>
<sequence>MRKAVKILKWGIVLVYFPVMLSFVAVSHRSVVCSDVRVYVKDSAEARFIDAAEIRKLLLDKYPSLLGEPVRSLNFEELENFVKRNSSVRTCEVFNSGSGVLNIELTQYKPIVRVLASNGTFYLDSEGHQIPVSSRFSARVLVANGTIPDDKTELLNVARLIASDPFWEAQFEQLYIRRNNDYVLVPRVGDHLILLGPPEEVEIKLRNLRALYQSGLDPKEWNEYKVINLKFKNQVICSRCKL</sequence>
<accession>A0A9J6ZRC7</accession>